<evidence type="ECO:0000313" key="1">
    <source>
        <dbReference type="EMBL" id="KAI4821654.1"/>
    </source>
</evidence>
<gene>
    <name evidence="1" type="ORF">KUCAC02_007248</name>
</gene>
<protein>
    <submittedName>
        <fullName evidence="1">Uncharacterized protein</fullName>
    </submittedName>
</protein>
<comment type="caution">
    <text evidence="1">The sequence shown here is derived from an EMBL/GenBank/DDBJ whole genome shotgun (WGS) entry which is preliminary data.</text>
</comment>
<dbReference type="Proteomes" id="UP001057452">
    <property type="component" value="Chromosome 8"/>
</dbReference>
<reference evidence="1" key="1">
    <citation type="submission" date="2022-05" db="EMBL/GenBank/DDBJ databases">
        <title>Chromosome-level genome of Chaenocephalus aceratus.</title>
        <authorList>
            <person name="Park H."/>
        </authorList>
    </citation>
    <scope>NUCLEOTIDE SEQUENCE</scope>
    <source>
        <strain evidence="1">KU_202001</strain>
    </source>
</reference>
<proteinExistence type="predicted"/>
<organism evidence="1 2">
    <name type="scientific">Chaenocephalus aceratus</name>
    <name type="common">Blackfin icefish</name>
    <name type="synonym">Chaenichthys aceratus</name>
    <dbReference type="NCBI Taxonomy" id="36190"/>
    <lineage>
        <taxon>Eukaryota</taxon>
        <taxon>Metazoa</taxon>
        <taxon>Chordata</taxon>
        <taxon>Craniata</taxon>
        <taxon>Vertebrata</taxon>
        <taxon>Euteleostomi</taxon>
        <taxon>Actinopterygii</taxon>
        <taxon>Neopterygii</taxon>
        <taxon>Teleostei</taxon>
        <taxon>Neoteleostei</taxon>
        <taxon>Acanthomorphata</taxon>
        <taxon>Eupercaria</taxon>
        <taxon>Perciformes</taxon>
        <taxon>Notothenioidei</taxon>
        <taxon>Channichthyidae</taxon>
        <taxon>Chaenocephalus</taxon>
    </lineage>
</organism>
<name>A0ACB9X6Q2_CHAAC</name>
<dbReference type="EMBL" id="CM043792">
    <property type="protein sequence ID" value="KAI4821654.1"/>
    <property type="molecule type" value="Genomic_DNA"/>
</dbReference>
<accession>A0ACB9X6Q2</accession>
<evidence type="ECO:0000313" key="2">
    <source>
        <dbReference type="Proteomes" id="UP001057452"/>
    </source>
</evidence>
<keyword evidence="2" id="KW-1185">Reference proteome</keyword>
<sequence>MLTFVVGLLYLVSGRTVRSQGATGSRFVCNAIPPGAEPGCGYDPSGIRLQSSSPGEDELRNTIISRSGRPSCSRRRPS</sequence>